<reference evidence="1 3" key="1">
    <citation type="journal article" date="2012" name="Nature">
        <title>Algal genomes reveal evolutionary mosaicism and the fate of nucleomorphs.</title>
        <authorList>
            <consortium name="DOE Joint Genome Institute"/>
            <person name="Curtis B.A."/>
            <person name="Tanifuji G."/>
            <person name="Burki F."/>
            <person name="Gruber A."/>
            <person name="Irimia M."/>
            <person name="Maruyama S."/>
            <person name="Arias M.C."/>
            <person name="Ball S.G."/>
            <person name="Gile G.H."/>
            <person name="Hirakawa Y."/>
            <person name="Hopkins J.F."/>
            <person name="Kuo A."/>
            <person name="Rensing S.A."/>
            <person name="Schmutz J."/>
            <person name="Symeonidi A."/>
            <person name="Elias M."/>
            <person name="Eveleigh R.J."/>
            <person name="Herman E.K."/>
            <person name="Klute M.J."/>
            <person name="Nakayama T."/>
            <person name="Obornik M."/>
            <person name="Reyes-Prieto A."/>
            <person name="Armbrust E.V."/>
            <person name="Aves S.J."/>
            <person name="Beiko R.G."/>
            <person name="Coutinho P."/>
            <person name="Dacks J.B."/>
            <person name="Durnford D.G."/>
            <person name="Fast N.M."/>
            <person name="Green B.R."/>
            <person name="Grisdale C.J."/>
            <person name="Hempel F."/>
            <person name="Henrissat B."/>
            <person name="Hoppner M.P."/>
            <person name="Ishida K."/>
            <person name="Kim E."/>
            <person name="Koreny L."/>
            <person name="Kroth P.G."/>
            <person name="Liu Y."/>
            <person name="Malik S.B."/>
            <person name="Maier U.G."/>
            <person name="McRose D."/>
            <person name="Mock T."/>
            <person name="Neilson J.A."/>
            <person name="Onodera N.T."/>
            <person name="Poole A.M."/>
            <person name="Pritham E.J."/>
            <person name="Richards T.A."/>
            <person name="Rocap G."/>
            <person name="Roy S.W."/>
            <person name="Sarai C."/>
            <person name="Schaack S."/>
            <person name="Shirato S."/>
            <person name="Slamovits C.H."/>
            <person name="Spencer D.F."/>
            <person name="Suzuki S."/>
            <person name="Worden A.Z."/>
            <person name="Zauner S."/>
            <person name="Barry K."/>
            <person name="Bell C."/>
            <person name="Bharti A.K."/>
            <person name="Crow J.A."/>
            <person name="Grimwood J."/>
            <person name="Kramer R."/>
            <person name="Lindquist E."/>
            <person name="Lucas S."/>
            <person name="Salamov A."/>
            <person name="McFadden G.I."/>
            <person name="Lane C.E."/>
            <person name="Keeling P.J."/>
            <person name="Gray M.W."/>
            <person name="Grigoriev I.V."/>
            <person name="Archibald J.M."/>
        </authorList>
    </citation>
    <scope>NUCLEOTIDE SEQUENCE</scope>
    <source>
        <strain evidence="1 3">CCMP2712</strain>
    </source>
</reference>
<evidence type="ECO:0000313" key="1">
    <source>
        <dbReference type="EMBL" id="EKX49326.1"/>
    </source>
</evidence>
<dbReference type="EnsemblProtists" id="EKX49326">
    <property type="protein sequence ID" value="EKX49326"/>
    <property type="gene ID" value="GUITHDRAFT_151505"/>
</dbReference>
<dbReference type="KEGG" id="gtt:GUITHDRAFT_151505"/>
<name>L1JLC8_GUITC</name>
<accession>L1JLC8</accession>
<dbReference type="EMBL" id="JH992982">
    <property type="protein sequence ID" value="EKX49326.1"/>
    <property type="molecule type" value="Genomic_DNA"/>
</dbReference>
<proteinExistence type="predicted"/>
<evidence type="ECO:0000313" key="2">
    <source>
        <dbReference type="EnsemblProtists" id="EKX49326"/>
    </source>
</evidence>
<gene>
    <name evidence="1" type="ORF">GUITHDRAFT_151505</name>
</gene>
<dbReference type="RefSeq" id="XP_005836306.1">
    <property type="nucleotide sequence ID" value="XM_005836249.1"/>
</dbReference>
<organism evidence="1">
    <name type="scientific">Guillardia theta (strain CCMP2712)</name>
    <name type="common">Cryptophyte</name>
    <dbReference type="NCBI Taxonomy" id="905079"/>
    <lineage>
        <taxon>Eukaryota</taxon>
        <taxon>Cryptophyceae</taxon>
        <taxon>Pyrenomonadales</taxon>
        <taxon>Geminigeraceae</taxon>
        <taxon>Guillardia</taxon>
    </lineage>
</organism>
<sequence>MGPELLLTVTSWDGFEGYPRLQPHYEILGLNKGLQSAHVFEMKFKESVEMLAAPLSVSEIVRIFLNAVGSSVDDCISNSHA</sequence>
<dbReference type="GeneID" id="17306056"/>
<dbReference type="Proteomes" id="UP000011087">
    <property type="component" value="Unassembled WGS sequence"/>
</dbReference>
<reference evidence="3" key="2">
    <citation type="submission" date="2012-11" db="EMBL/GenBank/DDBJ databases">
        <authorList>
            <person name="Kuo A."/>
            <person name="Curtis B.A."/>
            <person name="Tanifuji G."/>
            <person name="Burki F."/>
            <person name="Gruber A."/>
            <person name="Irimia M."/>
            <person name="Maruyama S."/>
            <person name="Arias M.C."/>
            <person name="Ball S.G."/>
            <person name="Gile G.H."/>
            <person name="Hirakawa Y."/>
            <person name="Hopkins J.F."/>
            <person name="Rensing S.A."/>
            <person name="Schmutz J."/>
            <person name="Symeonidi A."/>
            <person name="Elias M."/>
            <person name="Eveleigh R.J."/>
            <person name="Herman E.K."/>
            <person name="Klute M.J."/>
            <person name="Nakayama T."/>
            <person name="Obornik M."/>
            <person name="Reyes-Prieto A."/>
            <person name="Armbrust E.V."/>
            <person name="Aves S.J."/>
            <person name="Beiko R.G."/>
            <person name="Coutinho P."/>
            <person name="Dacks J.B."/>
            <person name="Durnford D.G."/>
            <person name="Fast N.M."/>
            <person name="Green B.R."/>
            <person name="Grisdale C."/>
            <person name="Hempe F."/>
            <person name="Henrissat B."/>
            <person name="Hoppner M.P."/>
            <person name="Ishida K.-I."/>
            <person name="Kim E."/>
            <person name="Koreny L."/>
            <person name="Kroth P.G."/>
            <person name="Liu Y."/>
            <person name="Malik S.-B."/>
            <person name="Maier U.G."/>
            <person name="McRose D."/>
            <person name="Mock T."/>
            <person name="Neilson J.A."/>
            <person name="Onodera N.T."/>
            <person name="Poole A.M."/>
            <person name="Pritham E.J."/>
            <person name="Richards T.A."/>
            <person name="Rocap G."/>
            <person name="Roy S.W."/>
            <person name="Sarai C."/>
            <person name="Schaack S."/>
            <person name="Shirato S."/>
            <person name="Slamovits C.H."/>
            <person name="Spencer D.F."/>
            <person name="Suzuki S."/>
            <person name="Worden A.Z."/>
            <person name="Zauner S."/>
            <person name="Barry K."/>
            <person name="Bell C."/>
            <person name="Bharti A.K."/>
            <person name="Crow J.A."/>
            <person name="Grimwood J."/>
            <person name="Kramer R."/>
            <person name="Lindquist E."/>
            <person name="Lucas S."/>
            <person name="Salamov A."/>
            <person name="McFadden G.I."/>
            <person name="Lane C.E."/>
            <person name="Keeling P.J."/>
            <person name="Gray M.W."/>
            <person name="Grigoriev I.V."/>
            <person name="Archibald J.M."/>
        </authorList>
    </citation>
    <scope>NUCLEOTIDE SEQUENCE</scope>
    <source>
        <strain evidence="3">CCMP2712</strain>
    </source>
</reference>
<reference evidence="2" key="3">
    <citation type="submission" date="2016-03" db="UniProtKB">
        <authorList>
            <consortium name="EnsemblProtists"/>
        </authorList>
    </citation>
    <scope>IDENTIFICATION</scope>
</reference>
<evidence type="ECO:0000313" key="3">
    <source>
        <dbReference type="Proteomes" id="UP000011087"/>
    </source>
</evidence>
<dbReference type="HOGENOM" id="CLU_2578927_0_0_1"/>
<keyword evidence="3" id="KW-1185">Reference proteome</keyword>
<dbReference type="AlphaFoldDB" id="L1JLC8"/>
<dbReference type="PaxDb" id="55529-EKX49326"/>
<protein>
    <submittedName>
        <fullName evidence="1 2">Uncharacterized protein</fullName>
    </submittedName>
</protein>